<evidence type="ECO:0000313" key="3">
    <source>
        <dbReference type="Proteomes" id="UP000598996"/>
    </source>
</evidence>
<feature type="signal peptide" evidence="1">
    <location>
        <begin position="1"/>
        <end position="28"/>
    </location>
</feature>
<sequence length="140" mass="15522">MKRLLSALTAGAVMVAGSLLANPAPAFAASWKFRYTEHQNGPSYTYQIGVNETTWGDDLGSVTVSSNTSNEDQIRNIRVCDNENDDWEVRLRIYPLSGSYIDYVDRVGGSCYTRNLGYSISHFRMMFRGTLSDPLDAPPG</sequence>
<dbReference type="Proteomes" id="UP000598996">
    <property type="component" value="Unassembled WGS sequence"/>
</dbReference>
<keyword evidence="1" id="KW-0732">Signal</keyword>
<proteinExistence type="predicted"/>
<name>A0ABS1VPK3_9ACTN</name>
<protein>
    <submittedName>
        <fullName evidence="2">Uncharacterized protein</fullName>
    </submittedName>
</protein>
<keyword evidence="3" id="KW-1185">Reference proteome</keyword>
<accession>A0ABS1VPK3</accession>
<dbReference type="RefSeq" id="WP_202992200.1">
    <property type="nucleotide sequence ID" value="NZ_JAENHO010000004.1"/>
</dbReference>
<evidence type="ECO:0000313" key="2">
    <source>
        <dbReference type="EMBL" id="MBL7255687.1"/>
    </source>
</evidence>
<feature type="chain" id="PRO_5046936910" evidence="1">
    <location>
        <begin position="29"/>
        <end position="140"/>
    </location>
</feature>
<dbReference type="EMBL" id="JAENHO010000004">
    <property type="protein sequence ID" value="MBL7255687.1"/>
    <property type="molecule type" value="Genomic_DNA"/>
</dbReference>
<reference evidence="2 3" key="1">
    <citation type="submission" date="2021-01" db="EMBL/GenBank/DDBJ databases">
        <title>Actinoplanes sp. nov. LDG1-01 isolated from lichen.</title>
        <authorList>
            <person name="Saeng-In P."/>
            <person name="Phongsopitanun W."/>
            <person name="Kanchanasin P."/>
            <person name="Yuki M."/>
            <person name="Kudo T."/>
            <person name="Ohkuma M."/>
            <person name="Tanasupawat S."/>
        </authorList>
    </citation>
    <scope>NUCLEOTIDE SEQUENCE [LARGE SCALE GENOMIC DNA]</scope>
    <source>
        <strain evidence="2 3">LDG1-01</strain>
    </source>
</reference>
<comment type="caution">
    <text evidence="2">The sequence shown here is derived from an EMBL/GenBank/DDBJ whole genome shotgun (WGS) entry which is preliminary data.</text>
</comment>
<evidence type="ECO:0000256" key="1">
    <source>
        <dbReference type="SAM" id="SignalP"/>
    </source>
</evidence>
<organism evidence="2 3">
    <name type="scientific">Paractinoplanes lichenicola</name>
    <dbReference type="NCBI Taxonomy" id="2802976"/>
    <lineage>
        <taxon>Bacteria</taxon>
        <taxon>Bacillati</taxon>
        <taxon>Actinomycetota</taxon>
        <taxon>Actinomycetes</taxon>
        <taxon>Micromonosporales</taxon>
        <taxon>Micromonosporaceae</taxon>
        <taxon>Paractinoplanes</taxon>
    </lineage>
</organism>
<gene>
    <name evidence="2" type="ORF">JKJ07_15390</name>
</gene>